<accession>F8ID89</accession>
<protein>
    <submittedName>
        <fullName evidence="1">Uncharacterized protein</fullName>
    </submittedName>
</protein>
<proteinExistence type="predicted"/>
<evidence type="ECO:0000313" key="2">
    <source>
        <dbReference type="Proteomes" id="UP000000292"/>
    </source>
</evidence>
<dbReference type="PATRIC" id="fig|1048834.4.peg.560"/>
<organism evidence="1 2">
    <name type="scientific">Alicyclobacillus acidocaldarius (strain Tc-4-1)</name>
    <name type="common">Bacillus acidocaldarius</name>
    <dbReference type="NCBI Taxonomy" id="1048834"/>
    <lineage>
        <taxon>Bacteria</taxon>
        <taxon>Bacillati</taxon>
        <taxon>Bacillota</taxon>
        <taxon>Bacilli</taxon>
        <taxon>Bacillales</taxon>
        <taxon>Alicyclobacillaceae</taxon>
        <taxon>Alicyclobacillus</taxon>
    </lineage>
</organism>
<gene>
    <name evidence="1" type="ordered locus">TC41_0596</name>
</gene>
<name>F8ID89_ALIAT</name>
<evidence type="ECO:0000313" key="1">
    <source>
        <dbReference type="EMBL" id="AEJ42555.1"/>
    </source>
</evidence>
<reference evidence="2" key="2">
    <citation type="submission" date="2011-06" db="EMBL/GenBank/DDBJ databases">
        <title>The complete genome sequence of Alicyclobacillus acidocaldarius sp. Tc-4-1.</title>
        <authorList>
            <person name="Chen Y."/>
            <person name="He Y."/>
            <person name="Dong Z."/>
            <person name="Hu S."/>
        </authorList>
    </citation>
    <scope>NUCLEOTIDE SEQUENCE [LARGE SCALE GENOMIC DNA]</scope>
    <source>
        <strain evidence="2">Tc-4-1</strain>
    </source>
</reference>
<sequence length="51" mass="5780">MRCRGKGPIQFRSGEAHLEPRLHQFARRMNPKSSEAAAVAVKIQDITITFK</sequence>
<dbReference type="STRING" id="1048834.TC41_0596"/>
<dbReference type="KEGG" id="aad:TC41_0596"/>
<dbReference type="HOGENOM" id="CLU_3094799_0_0_9"/>
<reference evidence="1 2" key="1">
    <citation type="journal article" date="2011" name="J. Bacteriol.">
        <title>Complete Genome Sequence of Alicyclobacillus acidocaldarius Strain Tc-4-1.</title>
        <authorList>
            <person name="Chen Y."/>
            <person name="He Y."/>
            <person name="Zhang B."/>
            <person name="Yang J."/>
            <person name="Li W."/>
            <person name="Dong Z."/>
            <person name="Hu S."/>
        </authorList>
    </citation>
    <scope>NUCLEOTIDE SEQUENCE [LARGE SCALE GENOMIC DNA]</scope>
    <source>
        <strain evidence="1 2">Tc-4-1</strain>
    </source>
</reference>
<dbReference type="AlphaFoldDB" id="F8ID89"/>
<dbReference type="EMBL" id="CP002902">
    <property type="protein sequence ID" value="AEJ42555.1"/>
    <property type="molecule type" value="Genomic_DNA"/>
</dbReference>
<dbReference type="Proteomes" id="UP000000292">
    <property type="component" value="Chromosome"/>
</dbReference>